<dbReference type="InterPro" id="IPR012913">
    <property type="entry name" value="OS9-like_dom"/>
</dbReference>
<evidence type="ECO:0000256" key="4">
    <source>
        <dbReference type="ARBA" id="ARBA00023157"/>
    </source>
</evidence>
<dbReference type="SUPFAM" id="SSF50911">
    <property type="entry name" value="Mannose 6-phosphate receptor domain"/>
    <property type="match status" value="1"/>
</dbReference>
<proteinExistence type="predicted"/>
<dbReference type="PANTHER" id="PTHR15414">
    <property type="entry name" value="OS-9-RELATED"/>
    <property type="match status" value="1"/>
</dbReference>
<dbReference type="AlphaFoldDB" id="A0A4D9D9Q1"/>
<evidence type="ECO:0000259" key="5">
    <source>
        <dbReference type="PROSITE" id="PS51914"/>
    </source>
</evidence>
<evidence type="ECO:0000256" key="1">
    <source>
        <dbReference type="ARBA" id="ARBA00004240"/>
    </source>
</evidence>
<gene>
    <name evidence="6" type="ORF">NSK_000390</name>
</gene>
<organism evidence="6 7">
    <name type="scientific">Nannochloropsis salina CCMP1776</name>
    <dbReference type="NCBI Taxonomy" id="1027361"/>
    <lineage>
        <taxon>Eukaryota</taxon>
        <taxon>Sar</taxon>
        <taxon>Stramenopiles</taxon>
        <taxon>Ochrophyta</taxon>
        <taxon>Eustigmatophyceae</taxon>
        <taxon>Eustigmatales</taxon>
        <taxon>Monodopsidaceae</taxon>
        <taxon>Microchloropsis</taxon>
        <taxon>Microchloropsis salina</taxon>
    </lineage>
</organism>
<dbReference type="Proteomes" id="UP000355283">
    <property type="component" value="Unassembled WGS sequence"/>
</dbReference>
<sequence length="468" mass="51740">MLHFSTRTRKRRPLLALITASVAIACYAATPIPWEAREKGNDFAGSTSPLSIVGPGGEDGAYSFDTKVRTLEILKHLRHGDVPLEVLHEFLPGNGSVDFQVSIKAWDGSDFTCAPIPQESEHDKEVGDIGSAHLFKDKAPEALNKNLDNTCAILNKDYWSYEWCHRREVRQFHLNTPVDIEDPSAEPVRDPDWSLGKYAKTEVLTPEGGDRGAMAVVDHFVGGQLCHETGQGRQTIVEFYCCADGSLPSEVQAHIADVPRVPYAVAQLMSVEEIGTCKYAIIVCSPLLCDAQQLATRATLTGPAAASQALQLLEPMAFQCLRRHEGYWSYEFCYNGSIRQFHTVAVREATGNVVSKVESEYIIGTSQPVPEGFKEEDHIILNKEEEGGDPSLFQMDYTGGTVCDLTGEMRATTVQFICGEGPVDVFVSIKEDRSCHYKAVISTPKLCRHPSFRKEKPPTHVVHCKRGQ</sequence>
<dbReference type="PROSITE" id="PS51257">
    <property type="entry name" value="PROKAR_LIPOPROTEIN"/>
    <property type="match status" value="1"/>
</dbReference>
<dbReference type="PANTHER" id="PTHR15414:SF0">
    <property type="entry name" value="ENDOPLASMIC RETICULUM LECTIN 1"/>
    <property type="match status" value="1"/>
</dbReference>
<evidence type="ECO:0000256" key="3">
    <source>
        <dbReference type="ARBA" id="ARBA00022824"/>
    </source>
</evidence>
<dbReference type="GO" id="GO:0030968">
    <property type="term" value="P:endoplasmic reticulum unfolded protein response"/>
    <property type="evidence" value="ECO:0007669"/>
    <property type="project" value="InterPro"/>
</dbReference>
<keyword evidence="3" id="KW-0256">Endoplasmic reticulum</keyword>
<name>A0A4D9D9Q1_9STRA</name>
<evidence type="ECO:0000313" key="6">
    <source>
        <dbReference type="EMBL" id="TFJ88036.1"/>
    </source>
</evidence>
<dbReference type="InterPro" id="IPR045149">
    <property type="entry name" value="OS-9-like"/>
</dbReference>
<reference evidence="6 7" key="1">
    <citation type="submission" date="2019-01" db="EMBL/GenBank/DDBJ databases">
        <title>Nuclear Genome Assembly of the Microalgal Biofuel strain Nannochloropsis salina CCMP1776.</title>
        <authorList>
            <person name="Hovde B."/>
        </authorList>
    </citation>
    <scope>NUCLEOTIDE SEQUENCE [LARGE SCALE GENOMIC DNA]</scope>
    <source>
        <strain evidence="6 7">CCMP1776</strain>
    </source>
</reference>
<comment type="subcellular location">
    <subcellularLocation>
        <location evidence="1">Endoplasmic reticulum</location>
    </subcellularLocation>
</comment>
<dbReference type="GO" id="GO:0030970">
    <property type="term" value="P:retrograde protein transport, ER to cytosol"/>
    <property type="evidence" value="ECO:0007669"/>
    <property type="project" value="TreeGrafter"/>
</dbReference>
<keyword evidence="7" id="KW-1185">Reference proteome</keyword>
<comment type="caution">
    <text evidence="6">The sequence shown here is derived from an EMBL/GenBank/DDBJ whole genome shotgun (WGS) entry which is preliminary data.</text>
</comment>
<dbReference type="GO" id="GO:0005788">
    <property type="term" value="C:endoplasmic reticulum lumen"/>
    <property type="evidence" value="ECO:0007669"/>
    <property type="project" value="TreeGrafter"/>
</dbReference>
<feature type="domain" description="MRH" evidence="5">
    <location>
        <begin position="318"/>
        <end position="449"/>
    </location>
</feature>
<accession>A0A4D9D9Q1</accession>
<dbReference type="EMBL" id="SDOX01000002">
    <property type="protein sequence ID" value="TFJ88036.1"/>
    <property type="molecule type" value="Genomic_DNA"/>
</dbReference>
<keyword evidence="4" id="KW-1015">Disulfide bond</keyword>
<evidence type="ECO:0000313" key="7">
    <source>
        <dbReference type="Proteomes" id="UP000355283"/>
    </source>
</evidence>
<dbReference type="InterPro" id="IPR044865">
    <property type="entry name" value="MRH_dom"/>
</dbReference>
<dbReference type="OrthoDB" id="448954at2759"/>
<dbReference type="PROSITE" id="PS51914">
    <property type="entry name" value="MRH"/>
    <property type="match status" value="2"/>
</dbReference>
<protein>
    <recommendedName>
        <fullName evidence="5">MRH domain-containing protein</fullName>
    </recommendedName>
</protein>
<dbReference type="Pfam" id="PF07915">
    <property type="entry name" value="PRKCSH"/>
    <property type="match status" value="1"/>
</dbReference>
<dbReference type="Gene3D" id="2.70.130.10">
    <property type="entry name" value="Mannose-6-phosphate receptor binding domain"/>
    <property type="match status" value="2"/>
</dbReference>
<feature type="domain" description="MRH" evidence="5">
    <location>
        <begin position="149"/>
        <end position="291"/>
    </location>
</feature>
<keyword evidence="2" id="KW-0732">Signal</keyword>
<evidence type="ECO:0000256" key="2">
    <source>
        <dbReference type="ARBA" id="ARBA00022729"/>
    </source>
</evidence>
<dbReference type="InterPro" id="IPR009011">
    <property type="entry name" value="Man6P_isomerase_rcpt-bd_dom_sf"/>
</dbReference>